<dbReference type="InParanoid" id="E1Z8L7"/>
<dbReference type="GeneID" id="17357099"/>
<dbReference type="KEGG" id="cvr:CHLNCDRAFT_50866"/>
<evidence type="ECO:0000256" key="1">
    <source>
        <dbReference type="SAM" id="MobiDB-lite"/>
    </source>
</evidence>
<dbReference type="PANTHER" id="PTHR31065">
    <property type="entry name" value="PLATZ TRANSCRIPTION FACTOR FAMILY PROTEIN"/>
    <property type="match status" value="1"/>
</dbReference>
<dbReference type="OMA" id="WCHRSIA"/>
<protein>
    <recommendedName>
        <fullName evidence="4">PLATZ transcription factor-domain-containing protein</fullName>
    </recommendedName>
</protein>
<dbReference type="RefSeq" id="XP_005849461.1">
    <property type="nucleotide sequence ID" value="XM_005849399.1"/>
</dbReference>
<keyword evidence="3" id="KW-1185">Reference proteome</keyword>
<reference evidence="2 3" key="1">
    <citation type="journal article" date="2010" name="Plant Cell">
        <title>The Chlorella variabilis NC64A genome reveals adaptation to photosymbiosis, coevolution with viruses, and cryptic sex.</title>
        <authorList>
            <person name="Blanc G."/>
            <person name="Duncan G."/>
            <person name="Agarkova I."/>
            <person name="Borodovsky M."/>
            <person name="Gurnon J."/>
            <person name="Kuo A."/>
            <person name="Lindquist E."/>
            <person name="Lucas S."/>
            <person name="Pangilinan J."/>
            <person name="Polle J."/>
            <person name="Salamov A."/>
            <person name="Terry A."/>
            <person name="Yamada T."/>
            <person name="Dunigan D.D."/>
            <person name="Grigoriev I.V."/>
            <person name="Claverie J.M."/>
            <person name="Van Etten J.L."/>
        </authorList>
    </citation>
    <scope>NUCLEOTIDE SEQUENCE [LARGE SCALE GENOMIC DNA]</scope>
    <source>
        <strain evidence="2 3">NC64A</strain>
    </source>
</reference>
<dbReference type="STRING" id="554065.E1Z8L7"/>
<sequence length="379" mass="38883">MQAHSLLPSGVMLDHPFFCKAAPQAETPTSSADEADLHIKNVIKSPLAKNDQISAAKPSPSDSEVSAGVDSRPAACGAPGVVDQPPPAAFCGFPAAAAAAAIPDPFLAGTAAPAPGSGASSPAPWLMGLFNSSLFEAAGCRCHPGVVRNGTMKRNENNQYCLGCTHAHGAGMCKLCLPAHAACCPGRVFQIRKYMYQTCVHVDDIQPLYDVGGVQAYCINSRRANVEKEQKCPAFDHACLGCHKPLRHDCTYCSLRCKVDVEFGLAPITPRGAAAAARGDSGGGGGMAPAAAAAAAAAMLLTTQPRQQAVSRLASAKRSSFSAAAAVAAAAVAAAAAAVLPAACSLDVSHATRCSSGFESGSTRSKRRKTERPERSRVS</sequence>
<organism evidence="3">
    <name type="scientific">Chlorella variabilis</name>
    <name type="common">Green alga</name>
    <dbReference type="NCBI Taxonomy" id="554065"/>
    <lineage>
        <taxon>Eukaryota</taxon>
        <taxon>Viridiplantae</taxon>
        <taxon>Chlorophyta</taxon>
        <taxon>core chlorophytes</taxon>
        <taxon>Trebouxiophyceae</taxon>
        <taxon>Chlorellales</taxon>
        <taxon>Chlorellaceae</taxon>
        <taxon>Chlorella clade</taxon>
        <taxon>Chlorella</taxon>
    </lineage>
</organism>
<evidence type="ECO:0000313" key="2">
    <source>
        <dbReference type="EMBL" id="EFN57359.1"/>
    </source>
</evidence>
<gene>
    <name evidence="2" type="ORF">CHLNCDRAFT_50866</name>
</gene>
<dbReference type="PANTHER" id="PTHR31065:SF1">
    <property type="entry name" value="OS09G0116050 PROTEIN"/>
    <property type="match status" value="1"/>
</dbReference>
<dbReference type="Proteomes" id="UP000008141">
    <property type="component" value="Unassembled WGS sequence"/>
</dbReference>
<feature type="region of interest" description="Disordered" evidence="1">
    <location>
        <begin position="353"/>
        <end position="379"/>
    </location>
</feature>
<name>E1Z8L7_CHLVA</name>
<dbReference type="AlphaFoldDB" id="E1Z8L7"/>
<evidence type="ECO:0008006" key="4">
    <source>
        <dbReference type="Google" id="ProtNLM"/>
    </source>
</evidence>
<dbReference type="OrthoDB" id="510520at2759"/>
<evidence type="ECO:0000313" key="3">
    <source>
        <dbReference type="Proteomes" id="UP000008141"/>
    </source>
</evidence>
<dbReference type="EMBL" id="GL433839">
    <property type="protein sequence ID" value="EFN57359.1"/>
    <property type="molecule type" value="Genomic_DNA"/>
</dbReference>
<proteinExistence type="predicted"/>
<dbReference type="InterPro" id="IPR006734">
    <property type="entry name" value="PLATZ"/>
</dbReference>
<dbReference type="Pfam" id="PF04640">
    <property type="entry name" value="PLATZ"/>
    <property type="match status" value="1"/>
</dbReference>
<feature type="region of interest" description="Disordered" evidence="1">
    <location>
        <begin position="50"/>
        <end position="70"/>
    </location>
</feature>
<feature type="compositionally biased region" description="Polar residues" evidence="1">
    <location>
        <begin position="353"/>
        <end position="363"/>
    </location>
</feature>
<accession>E1Z8L7</accession>